<keyword evidence="2" id="KW-1185">Reference proteome</keyword>
<dbReference type="PANTHER" id="PTHR46213">
    <property type="entry name" value="TRANSCRIPTIONAL ACTIVATOR DEMETER"/>
    <property type="match status" value="1"/>
</dbReference>
<dbReference type="EMBL" id="SZYD01000004">
    <property type="protein sequence ID" value="KAD6454449.1"/>
    <property type="molecule type" value="Genomic_DNA"/>
</dbReference>
<dbReference type="Proteomes" id="UP000326396">
    <property type="component" value="Linkage Group LG12"/>
</dbReference>
<name>A0A5N6PI87_9ASTR</name>
<comment type="caution">
    <text evidence="1">The sequence shown here is derived from an EMBL/GenBank/DDBJ whole genome shotgun (WGS) entry which is preliminary data.</text>
</comment>
<dbReference type="OrthoDB" id="5607at2759"/>
<gene>
    <name evidence="1" type="ORF">E3N88_09155</name>
</gene>
<dbReference type="PANTHER" id="PTHR46213:SF17">
    <property type="entry name" value="A_G-SPECIFIC ADENINE GLYCOSYLASE MUTY, DNA GLYCOSYLASE, DEMETER, DOMAIN-CONTAINING PROTEIN"/>
    <property type="match status" value="1"/>
</dbReference>
<dbReference type="AlphaFoldDB" id="A0A5N6PI87"/>
<evidence type="ECO:0000313" key="2">
    <source>
        <dbReference type="Proteomes" id="UP000326396"/>
    </source>
</evidence>
<accession>A0A5N6PI87</accession>
<evidence type="ECO:0000313" key="1">
    <source>
        <dbReference type="EMBL" id="KAD6454449.1"/>
    </source>
</evidence>
<dbReference type="InterPro" id="IPR044811">
    <property type="entry name" value="DME/ROS1"/>
</dbReference>
<dbReference type="GO" id="GO:0141166">
    <property type="term" value="P:chromosomal 5-methylcytosine DNA demethylation pathway"/>
    <property type="evidence" value="ECO:0007669"/>
    <property type="project" value="InterPro"/>
</dbReference>
<protein>
    <submittedName>
        <fullName evidence="1">Uncharacterized protein</fullName>
    </submittedName>
</protein>
<dbReference type="GO" id="GO:0019104">
    <property type="term" value="F:DNA N-glycosylase activity"/>
    <property type="evidence" value="ECO:0007669"/>
    <property type="project" value="InterPro"/>
</dbReference>
<reference evidence="1 2" key="1">
    <citation type="submission" date="2019-05" db="EMBL/GenBank/DDBJ databases">
        <title>Mikania micrantha, genome provides insights into the molecular mechanism of rapid growth.</title>
        <authorList>
            <person name="Liu B."/>
        </authorList>
    </citation>
    <scope>NUCLEOTIDE SEQUENCE [LARGE SCALE GENOMIC DNA]</scope>
    <source>
        <strain evidence="1">NLD-2019</strain>
        <tissue evidence="1">Leaf</tissue>
    </source>
</reference>
<organism evidence="1 2">
    <name type="scientific">Mikania micrantha</name>
    <name type="common">bitter vine</name>
    <dbReference type="NCBI Taxonomy" id="192012"/>
    <lineage>
        <taxon>Eukaryota</taxon>
        <taxon>Viridiplantae</taxon>
        <taxon>Streptophyta</taxon>
        <taxon>Embryophyta</taxon>
        <taxon>Tracheophyta</taxon>
        <taxon>Spermatophyta</taxon>
        <taxon>Magnoliopsida</taxon>
        <taxon>eudicotyledons</taxon>
        <taxon>Gunneridae</taxon>
        <taxon>Pentapetalae</taxon>
        <taxon>asterids</taxon>
        <taxon>campanulids</taxon>
        <taxon>Asterales</taxon>
        <taxon>Asteraceae</taxon>
        <taxon>Asteroideae</taxon>
        <taxon>Heliantheae alliance</taxon>
        <taxon>Eupatorieae</taxon>
        <taxon>Mikania</taxon>
    </lineage>
</organism>
<sequence>MVTTTARFCSSPRNSRAFTRYSLGNSCLQQPHSFSPVKSHPYIVSTCSHYLPFAICIRPLSPSRLATVAVDFNYVILPLRAMVKQLHVGIEQAAWLMPLFILFVFVYNDCEQQGDSTMESACRCAFLVNFVVNRCRPRKQKDEISIEDITYKLEGLGIYEGKERKTLVPCRGNDALIPIESVKKRKPRPKVDLDPETDRLWRLLMGNEGSEATETVDKDKENLWEDERRVFRGQADSKCTLFSGDGRFSRWNGSVVDSVIDVFVTQNVSDHLPSSAFMSLAARFNPKTRSTNKTHCTNGACILVEESIETLLPTNKIRRHPVFNQRPYVSYGSSDHMRPNRNTILSTNYAANKQNTLSEELIISQDSLDFSTIQTVDECISSLGSNSEIEDQKTEFKISKKPHTANHMRAEKTALPSMKAFMSVFSPIALNLARV</sequence>
<proteinExistence type="predicted"/>
<dbReference type="GO" id="GO:0035514">
    <property type="term" value="F:DNA demethylase activity"/>
    <property type="evidence" value="ECO:0007669"/>
    <property type="project" value="InterPro"/>
</dbReference>